<proteinExistence type="predicted"/>
<comment type="caution">
    <text evidence="1">The sequence shown here is derived from an EMBL/GenBank/DDBJ whole genome shotgun (WGS) entry which is preliminary data.</text>
</comment>
<evidence type="ECO:0000313" key="2">
    <source>
        <dbReference type="Proteomes" id="UP001500200"/>
    </source>
</evidence>
<name>A0ABP9S1Y2_9MICC</name>
<accession>A0ABP9S1Y2</accession>
<dbReference type="Proteomes" id="UP001500200">
    <property type="component" value="Unassembled WGS sequence"/>
</dbReference>
<dbReference type="RefSeq" id="WP_345447801.1">
    <property type="nucleotide sequence ID" value="NZ_BAABKK010000004.1"/>
</dbReference>
<sequence length="146" mass="16251">MDTTTLRIRVTGPELGDSGLGRLESSWHTIRGILRGTTIEVDAVLDAPAEWLDSWEETDPRYAEAKADAPSEWFLSPDREKLLEGIFASFDGHKDFYPLISLGLNGTYEGTFRATLYMLAINESFASWAGNFSADDLLVQSFVRAL</sequence>
<evidence type="ECO:0000313" key="1">
    <source>
        <dbReference type="EMBL" id="GAA5189863.1"/>
    </source>
</evidence>
<protein>
    <submittedName>
        <fullName evidence="1">Uncharacterized protein</fullName>
    </submittedName>
</protein>
<dbReference type="EMBL" id="BAABKK010000004">
    <property type="protein sequence ID" value="GAA5189863.1"/>
    <property type="molecule type" value="Genomic_DNA"/>
</dbReference>
<reference evidence="2" key="1">
    <citation type="journal article" date="2019" name="Int. J. Syst. Evol. Microbiol.">
        <title>The Global Catalogue of Microorganisms (GCM) 10K type strain sequencing project: providing services to taxonomists for standard genome sequencing and annotation.</title>
        <authorList>
            <consortium name="The Broad Institute Genomics Platform"/>
            <consortium name="The Broad Institute Genome Sequencing Center for Infectious Disease"/>
            <person name="Wu L."/>
            <person name="Ma J."/>
        </authorList>
    </citation>
    <scope>NUCLEOTIDE SEQUENCE [LARGE SCALE GENOMIC DNA]</scope>
    <source>
        <strain evidence="2">JCM 18514</strain>
    </source>
</reference>
<keyword evidence="2" id="KW-1185">Reference proteome</keyword>
<organism evidence="1 2">
    <name type="scientific">Arthrobacter gyeryongensis</name>
    <dbReference type="NCBI Taxonomy" id="1650592"/>
    <lineage>
        <taxon>Bacteria</taxon>
        <taxon>Bacillati</taxon>
        <taxon>Actinomycetota</taxon>
        <taxon>Actinomycetes</taxon>
        <taxon>Micrococcales</taxon>
        <taxon>Micrococcaceae</taxon>
        <taxon>Arthrobacter</taxon>
    </lineage>
</organism>
<gene>
    <name evidence="1" type="ORF">GCM10023346_05560</name>
</gene>